<dbReference type="GO" id="GO:0004527">
    <property type="term" value="F:exonuclease activity"/>
    <property type="evidence" value="ECO:0007669"/>
    <property type="project" value="UniProtKB-KW"/>
</dbReference>
<accession>A0A379ABB6</accession>
<keyword evidence="1" id="KW-0269">Exonuclease</keyword>
<reference evidence="1 2" key="1">
    <citation type="submission" date="2018-06" db="EMBL/GenBank/DDBJ databases">
        <authorList>
            <consortium name="Pathogen Informatics"/>
            <person name="Doyle S."/>
        </authorList>
    </citation>
    <scope>NUCLEOTIDE SEQUENCE [LARGE SCALE GENOMIC DNA]</scope>
    <source>
        <strain evidence="1 2">NCTC9381</strain>
    </source>
</reference>
<keyword evidence="1" id="KW-0378">Hydrolase</keyword>
<organism evidence="1 2">
    <name type="scientific">Enterobacter agglomerans</name>
    <name type="common">Erwinia herbicola</name>
    <name type="synonym">Pantoea agglomerans</name>
    <dbReference type="NCBI Taxonomy" id="549"/>
    <lineage>
        <taxon>Bacteria</taxon>
        <taxon>Pseudomonadati</taxon>
        <taxon>Pseudomonadota</taxon>
        <taxon>Gammaproteobacteria</taxon>
        <taxon>Enterobacterales</taxon>
        <taxon>Erwiniaceae</taxon>
        <taxon>Pantoea</taxon>
        <taxon>Pantoea agglomerans group</taxon>
    </lineage>
</organism>
<proteinExistence type="predicted"/>
<name>A0A379ABB6_ENTAG</name>
<sequence>MVKQDVELRRREVTVDDALPATLPPLLKRLYLQRGVRDAAELERGAKNLLPYQSLSGIEERSGTAASGAAGWASHYGGGRL</sequence>
<dbReference type="EMBL" id="UGSO01000001">
    <property type="protein sequence ID" value="SUB15205.1"/>
    <property type="molecule type" value="Genomic_DNA"/>
</dbReference>
<dbReference type="Proteomes" id="UP000254640">
    <property type="component" value="Unassembled WGS sequence"/>
</dbReference>
<dbReference type="AlphaFoldDB" id="A0A379ABB6"/>
<evidence type="ECO:0000313" key="1">
    <source>
        <dbReference type="EMBL" id="SUB15205.1"/>
    </source>
</evidence>
<dbReference type="EC" id="3.1.-.-" evidence="1"/>
<protein>
    <submittedName>
        <fullName evidence="1">Single-stranded-DNA-specific exonuclease recJ</fullName>
        <ecNumber evidence="1">3.1.-.-</ecNumber>
    </submittedName>
</protein>
<evidence type="ECO:0000313" key="2">
    <source>
        <dbReference type="Proteomes" id="UP000254640"/>
    </source>
</evidence>
<keyword evidence="1" id="KW-0540">Nuclease</keyword>
<gene>
    <name evidence="1" type="primary">recJ_1</name>
    <name evidence="1" type="ORF">NCTC9381_01072</name>
</gene>
<keyword evidence="2" id="KW-1185">Reference proteome</keyword>